<reference evidence="6 7" key="1">
    <citation type="submission" date="2018-08" db="EMBL/GenBank/DDBJ databases">
        <title>Fulvimarina sp. 85, whole genome shotgun sequence.</title>
        <authorList>
            <person name="Tuo L."/>
        </authorList>
    </citation>
    <scope>NUCLEOTIDE SEQUENCE [LARGE SCALE GENOMIC DNA]</scope>
    <source>
        <strain evidence="6 7">85</strain>
    </source>
</reference>
<evidence type="ECO:0000313" key="6">
    <source>
        <dbReference type="EMBL" id="RFC63738.1"/>
    </source>
</evidence>
<dbReference type="InterPro" id="IPR002142">
    <property type="entry name" value="Peptidase_S49"/>
</dbReference>
<keyword evidence="7" id="KW-1185">Reference proteome</keyword>
<evidence type="ECO:0000313" key="7">
    <source>
        <dbReference type="Proteomes" id="UP000264310"/>
    </source>
</evidence>
<evidence type="ECO:0000256" key="2">
    <source>
        <dbReference type="ARBA" id="ARBA00022670"/>
    </source>
</evidence>
<dbReference type="GO" id="GO:0006508">
    <property type="term" value="P:proteolysis"/>
    <property type="evidence" value="ECO:0007669"/>
    <property type="project" value="UniProtKB-KW"/>
</dbReference>
<dbReference type="OrthoDB" id="9764363at2"/>
<dbReference type="Proteomes" id="UP000264310">
    <property type="component" value="Unassembled WGS sequence"/>
</dbReference>
<dbReference type="PANTHER" id="PTHR42987:SF8">
    <property type="entry name" value="PROTEINASE"/>
    <property type="match status" value="1"/>
</dbReference>
<evidence type="ECO:0000259" key="5">
    <source>
        <dbReference type="Pfam" id="PF01343"/>
    </source>
</evidence>
<keyword evidence="3" id="KW-0378">Hydrolase</keyword>
<evidence type="ECO:0000256" key="1">
    <source>
        <dbReference type="ARBA" id="ARBA00008683"/>
    </source>
</evidence>
<dbReference type="AlphaFoldDB" id="A0A371X3D0"/>
<proteinExistence type="inferred from homology"/>
<dbReference type="EMBL" id="QURL01000004">
    <property type="protein sequence ID" value="RFC63738.1"/>
    <property type="molecule type" value="Genomic_DNA"/>
</dbReference>
<comment type="similarity">
    <text evidence="1">Belongs to the peptidase S49 family.</text>
</comment>
<dbReference type="Gene3D" id="3.90.226.10">
    <property type="entry name" value="2-enoyl-CoA Hydratase, Chain A, domain 1"/>
    <property type="match status" value="1"/>
</dbReference>
<dbReference type="Gene3D" id="6.20.330.10">
    <property type="match status" value="1"/>
</dbReference>
<keyword evidence="2" id="KW-0645">Protease</keyword>
<keyword evidence="4" id="KW-0720">Serine protease</keyword>
<dbReference type="InterPro" id="IPR029045">
    <property type="entry name" value="ClpP/crotonase-like_dom_sf"/>
</dbReference>
<dbReference type="GO" id="GO:0008236">
    <property type="term" value="F:serine-type peptidase activity"/>
    <property type="evidence" value="ECO:0007669"/>
    <property type="project" value="UniProtKB-KW"/>
</dbReference>
<organism evidence="6 7">
    <name type="scientific">Fulvimarina endophytica</name>
    <dbReference type="NCBI Taxonomy" id="2293836"/>
    <lineage>
        <taxon>Bacteria</taxon>
        <taxon>Pseudomonadati</taxon>
        <taxon>Pseudomonadota</taxon>
        <taxon>Alphaproteobacteria</taxon>
        <taxon>Hyphomicrobiales</taxon>
        <taxon>Aurantimonadaceae</taxon>
        <taxon>Fulvimarina</taxon>
    </lineage>
</organism>
<sequence length="297" mass="31640">MKVTVRVANFLKTFVPKRFRKEGVEIPVVRLSGAIMASGGIGRQTLSVASVAPLLERAFAHKSAPAVAIVVNSPGGSPVQSRLIHKRIRDLAHQKKKRVLVFVEDVAASGGYMIACAGDEIMVDPSSIVGSIGVVSGSFGFVEAIGKLGIERRVHTAGKNKVTLDPFQPEKPEDVERLKALQLDVHQTFIDLVCERRGGKLAENDDLFTGLFWSGRQGVELGLVDRIGDLHGTLRELYGDKVRTKLVAAKTGLLGRVRPGIGLAGEGADLGTSIGAGAVSQAGSILEERALFARYGL</sequence>
<name>A0A371X3D0_9HYPH</name>
<dbReference type="PANTHER" id="PTHR42987">
    <property type="entry name" value="PEPTIDASE S49"/>
    <property type="match status" value="1"/>
</dbReference>
<accession>A0A371X3D0</accession>
<dbReference type="InterPro" id="IPR047272">
    <property type="entry name" value="S49_SppA_C"/>
</dbReference>
<dbReference type="CDD" id="cd07023">
    <property type="entry name" value="S49_Sppa_N_C"/>
    <property type="match status" value="1"/>
</dbReference>
<dbReference type="SUPFAM" id="SSF52096">
    <property type="entry name" value="ClpP/crotonase"/>
    <property type="match status" value="1"/>
</dbReference>
<evidence type="ECO:0000256" key="4">
    <source>
        <dbReference type="ARBA" id="ARBA00022825"/>
    </source>
</evidence>
<comment type="caution">
    <text evidence="6">The sequence shown here is derived from an EMBL/GenBank/DDBJ whole genome shotgun (WGS) entry which is preliminary data.</text>
</comment>
<gene>
    <name evidence="6" type="ORF">DYI37_09535</name>
</gene>
<feature type="domain" description="Peptidase S49" evidence="5">
    <location>
        <begin position="93"/>
        <end position="236"/>
    </location>
</feature>
<dbReference type="Pfam" id="PF01343">
    <property type="entry name" value="Peptidase_S49"/>
    <property type="match status" value="1"/>
</dbReference>
<evidence type="ECO:0000256" key="3">
    <source>
        <dbReference type="ARBA" id="ARBA00022801"/>
    </source>
</evidence>
<protein>
    <submittedName>
        <fullName evidence="6">S49 family peptidase</fullName>
    </submittedName>
</protein>